<keyword evidence="1" id="KW-1133">Transmembrane helix</keyword>
<evidence type="ECO:0000313" key="3">
    <source>
        <dbReference type="Proteomes" id="UP000426246"/>
    </source>
</evidence>
<feature type="transmembrane region" description="Helical" evidence="1">
    <location>
        <begin position="92"/>
        <end position="118"/>
    </location>
</feature>
<keyword evidence="3" id="KW-1185">Reference proteome</keyword>
<keyword evidence="1" id="KW-0472">Membrane</keyword>
<dbReference type="OrthoDB" id="9959279at2"/>
<name>A0A6B8RIZ7_9BACL</name>
<feature type="transmembrane region" description="Helical" evidence="1">
    <location>
        <begin position="163"/>
        <end position="187"/>
    </location>
</feature>
<organism evidence="2 3">
    <name type="scientific">Paenibacillus psychroresistens</name>
    <dbReference type="NCBI Taxonomy" id="1778678"/>
    <lineage>
        <taxon>Bacteria</taxon>
        <taxon>Bacillati</taxon>
        <taxon>Bacillota</taxon>
        <taxon>Bacilli</taxon>
        <taxon>Bacillales</taxon>
        <taxon>Paenibacillaceae</taxon>
        <taxon>Paenibacillus</taxon>
    </lineage>
</organism>
<accession>A0A6B8RIZ7</accession>
<gene>
    <name evidence="2" type="ORF">EHS13_12005</name>
</gene>
<dbReference type="KEGG" id="ppsc:EHS13_12005"/>
<feature type="transmembrane region" description="Helical" evidence="1">
    <location>
        <begin position="130"/>
        <end position="151"/>
    </location>
</feature>
<evidence type="ECO:0000313" key="2">
    <source>
        <dbReference type="EMBL" id="QGQ95552.1"/>
    </source>
</evidence>
<evidence type="ECO:0008006" key="4">
    <source>
        <dbReference type="Google" id="ProtNLM"/>
    </source>
</evidence>
<sequence>MSTTYRRISYSLRIMLSGSLWGAFLISILLAMCISHPKWIGLEQRDLHTLTFLMLLVMPVIAIVIFANSFAEELEERLPRLLYAYPFKMLYVILERIGLCLILLLISFTISIIGGYLGGIPLSWQDVNYVAWRIFPASLFLGALSLLVSLLGRNMLAGLGAGIGYWFIEMTTQGQWTGKIFLFQFIWPVAAATSQIENSLYLLLLGLALFTAAIFLFHKARAWFV</sequence>
<dbReference type="Proteomes" id="UP000426246">
    <property type="component" value="Chromosome"/>
</dbReference>
<dbReference type="AlphaFoldDB" id="A0A6B8RIZ7"/>
<feature type="transmembrane region" description="Helical" evidence="1">
    <location>
        <begin position="12"/>
        <end position="32"/>
    </location>
</feature>
<dbReference type="EMBL" id="CP034235">
    <property type="protein sequence ID" value="QGQ95552.1"/>
    <property type="molecule type" value="Genomic_DNA"/>
</dbReference>
<feature type="transmembrane region" description="Helical" evidence="1">
    <location>
        <begin position="52"/>
        <end position="71"/>
    </location>
</feature>
<reference evidence="3" key="1">
    <citation type="submission" date="2018-11" db="EMBL/GenBank/DDBJ databases">
        <title>Complete genome sequence of Paenibacillus sp. ML311-T8.</title>
        <authorList>
            <person name="Nam Y.-D."/>
            <person name="Kang J."/>
            <person name="Chung W.-H."/>
            <person name="Park Y.S."/>
        </authorList>
    </citation>
    <scope>NUCLEOTIDE SEQUENCE [LARGE SCALE GENOMIC DNA]</scope>
    <source>
        <strain evidence="3">ML311-T8</strain>
    </source>
</reference>
<proteinExistence type="predicted"/>
<feature type="transmembrane region" description="Helical" evidence="1">
    <location>
        <begin position="199"/>
        <end position="217"/>
    </location>
</feature>
<evidence type="ECO:0000256" key="1">
    <source>
        <dbReference type="SAM" id="Phobius"/>
    </source>
</evidence>
<protein>
    <recommendedName>
        <fullName evidence="4">ABC transporter permease</fullName>
    </recommendedName>
</protein>
<keyword evidence="1" id="KW-0812">Transmembrane</keyword>